<gene>
    <name evidence="3" type="ORF">PVAP13_1KG111996</name>
</gene>
<protein>
    <recommendedName>
        <fullName evidence="2">Myb/SANT-like domain-containing protein</fullName>
    </recommendedName>
</protein>
<feature type="domain" description="Myb/SANT-like" evidence="2">
    <location>
        <begin position="30"/>
        <end position="113"/>
    </location>
</feature>
<reference evidence="3" key="1">
    <citation type="submission" date="2020-05" db="EMBL/GenBank/DDBJ databases">
        <title>WGS assembly of Panicum virgatum.</title>
        <authorList>
            <person name="Lovell J.T."/>
            <person name="Jenkins J."/>
            <person name="Shu S."/>
            <person name="Juenger T.E."/>
            <person name="Schmutz J."/>
        </authorList>
    </citation>
    <scope>NUCLEOTIDE SEQUENCE</scope>
    <source>
        <strain evidence="3">AP13</strain>
    </source>
</reference>
<keyword evidence="4" id="KW-1185">Reference proteome</keyword>
<dbReference type="Pfam" id="PF12776">
    <property type="entry name" value="Myb_DNA-bind_3"/>
    <property type="match status" value="1"/>
</dbReference>
<comment type="caution">
    <text evidence="3">The sequence shown here is derived from an EMBL/GenBank/DDBJ whole genome shotgun (WGS) entry which is preliminary data.</text>
</comment>
<dbReference type="PANTHER" id="PTHR47906:SF7">
    <property type="entry name" value="OS05G0203500 PROTEIN"/>
    <property type="match status" value="1"/>
</dbReference>
<dbReference type="AlphaFoldDB" id="A0A8T0XSE6"/>
<dbReference type="PANTHER" id="PTHR47906">
    <property type="entry name" value="OSJNBB0050O03.9 PROTEIN-RELATED"/>
    <property type="match status" value="1"/>
</dbReference>
<dbReference type="EMBL" id="CM029037">
    <property type="protein sequence ID" value="KAG2661928.1"/>
    <property type="molecule type" value="Genomic_DNA"/>
</dbReference>
<name>A0A8T0XSE6_PANVG</name>
<organism evidence="3 4">
    <name type="scientific">Panicum virgatum</name>
    <name type="common">Blackwell switchgrass</name>
    <dbReference type="NCBI Taxonomy" id="38727"/>
    <lineage>
        <taxon>Eukaryota</taxon>
        <taxon>Viridiplantae</taxon>
        <taxon>Streptophyta</taxon>
        <taxon>Embryophyta</taxon>
        <taxon>Tracheophyta</taxon>
        <taxon>Spermatophyta</taxon>
        <taxon>Magnoliopsida</taxon>
        <taxon>Liliopsida</taxon>
        <taxon>Poales</taxon>
        <taxon>Poaceae</taxon>
        <taxon>PACMAD clade</taxon>
        <taxon>Panicoideae</taxon>
        <taxon>Panicodae</taxon>
        <taxon>Paniceae</taxon>
        <taxon>Panicinae</taxon>
        <taxon>Panicum</taxon>
        <taxon>Panicum sect. Hiantes</taxon>
    </lineage>
</organism>
<evidence type="ECO:0000259" key="2">
    <source>
        <dbReference type="Pfam" id="PF12776"/>
    </source>
</evidence>
<feature type="region of interest" description="Disordered" evidence="1">
    <location>
        <begin position="1"/>
        <end position="27"/>
    </location>
</feature>
<sequence length="351" mass="38671">MDTGQSNMNAKGKGAEKARGSNPRAKATNWPPAISEYLLDWFIEKKLSMPPKSVFKKMHHTACTSAVNAKYGTTYTVDQVHRHWRRHKDTWGLVAKHMNESGGGFDYDTKMLTLSNSTLTELSANDRGILSKPIQFFDKLQELFSGCTADGSFMQDASTAAGPDQDDSERLDMLNDMANYDDTDDPHGQDSDKLQSDSDDCQEVAALGASVSTQVSSSSVKSIKPNKRNFKRFGKHTVPAAARVGRASKFNTKPSPACADDDTNVEITNTLRGIQENLGKPVQVAPLPDPNGPLWDMLKNIALTPDDRLAVGMHLCKPEFQVQRSFLINMGQEYLERWVFNHLSGGDLGGN</sequence>
<evidence type="ECO:0000256" key="1">
    <source>
        <dbReference type="SAM" id="MobiDB-lite"/>
    </source>
</evidence>
<feature type="region of interest" description="Disordered" evidence="1">
    <location>
        <begin position="177"/>
        <end position="200"/>
    </location>
</feature>
<dbReference type="InterPro" id="IPR024752">
    <property type="entry name" value="Myb/SANT-like_dom"/>
</dbReference>
<accession>A0A8T0XSE6</accession>
<evidence type="ECO:0000313" key="3">
    <source>
        <dbReference type="EMBL" id="KAG2661928.1"/>
    </source>
</evidence>
<feature type="compositionally biased region" description="Basic and acidic residues" evidence="1">
    <location>
        <begin position="185"/>
        <end position="196"/>
    </location>
</feature>
<dbReference type="OrthoDB" id="611700at2759"/>
<proteinExistence type="predicted"/>
<dbReference type="Proteomes" id="UP000823388">
    <property type="component" value="Chromosome 1K"/>
</dbReference>
<evidence type="ECO:0000313" key="4">
    <source>
        <dbReference type="Proteomes" id="UP000823388"/>
    </source>
</evidence>